<sequence>MLRSRNADPQKTEDDPQKTEDDPQKTEDDPQKTEDDPQKTEDGGSSQCSFLVTLCALPLSIVGLMLN</sequence>
<evidence type="ECO:0000313" key="3">
    <source>
        <dbReference type="Proteomes" id="UP001189180"/>
    </source>
</evidence>
<reference evidence="2 3" key="1">
    <citation type="submission" date="2024-08" db="EMBL/GenBank/DDBJ databases">
        <authorList>
            <person name="Paterson S."/>
        </authorList>
    </citation>
    <scope>NUCLEOTIDE SEQUENCE [LARGE SCALE GENOMIC DNA]</scope>
</reference>
<feature type="region of interest" description="Disordered" evidence="1">
    <location>
        <begin position="1"/>
        <end position="46"/>
    </location>
</feature>
<name>A0ABC9HFJ8_FASHE</name>
<protein>
    <submittedName>
        <fullName evidence="2">Uncharacterized protein</fullName>
    </submittedName>
</protein>
<dbReference type="Proteomes" id="UP001189180">
    <property type="component" value="Unassembled WGS sequence"/>
</dbReference>
<accession>A0ABC9HFJ8</accession>
<organism evidence="2 3">
    <name type="scientific">Fasciola hepatica</name>
    <name type="common">Liver fluke</name>
    <dbReference type="NCBI Taxonomy" id="6192"/>
    <lineage>
        <taxon>Eukaryota</taxon>
        <taxon>Metazoa</taxon>
        <taxon>Spiralia</taxon>
        <taxon>Lophotrochozoa</taxon>
        <taxon>Platyhelminthes</taxon>
        <taxon>Trematoda</taxon>
        <taxon>Digenea</taxon>
        <taxon>Plagiorchiida</taxon>
        <taxon>Echinostomata</taxon>
        <taxon>Echinostomatoidea</taxon>
        <taxon>Fasciolidae</taxon>
        <taxon>Fasciola</taxon>
    </lineage>
</organism>
<comment type="caution">
    <text evidence="2">The sequence shown here is derived from an EMBL/GenBank/DDBJ whole genome shotgun (WGS) entry which is preliminary data.</text>
</comment>
<feature type="compositionally biased region" description="Basic and acidic residues" evidence="1">
    <location>
        <begin position="1"/>
        <end position="42"/>
    </location>
</feature>
<dbReference type="AlphaFoldDB" id="A0ABC9HFJ8"/>
<gene>
    <name evidence="2" type="ORF">FHB240107_LOCUS6580</name>
</gene>
<evidence type="ECO:0000313" key="2">
    <source>
        <dbReference type="EMBL" id="CAM0512242.1"/>
    </source>
</evidence>
<dbReference type="EMBL" id="CANUEZ050000201">
    <property type="protein sequence ID" value="CAM0512242.1"/>
    <property type="molecule type" value="Genomic_DNA"/>
</dbReference>
<keyword evidence="3" id="KW-1185">Reference proteome</keyword>
<proteinExistence type="predicted"/>
<evidence type="ECO:0000256" key="1">
    <source>
        <dbReference type="SAM" id="MobiDB-lite"/>
    </source>
</evidence>